<keyword evidence="2" id="KW-1185">Reference proteome</keyword>
<dbReference type="PANTHER" id="PTHR43752">
    <property type="entry name" value="BNR/ASP-BOX REPEAT FAMILY PROTEIN"/>
    <property type="match status" value="1"/>
</dbReference>
<name>A0A6S6Y1R9_9PROT</name>
<evidence type="ECO:0000313" key="1">
    <source>
        <dbReference type="EMBL" id="CAB1369233.1"/>
    </source>
</evidence>
<dbReference type="OrthoDB" id="41724at2"/>
<dbReference type="RefSeq" id="WP_145769216.1">
    <property type="nucleotide sequence ID" value="NZ_LR778301.1"/>
</dbReference>
<dbReference type="KEGG" id="doe:DENOEST_2068"/>
<dbReference type="InterPro" id="IPR036278">
    <property type="entry name" value="Sialidase_sf"/>
</dbReference>
<accession>A0A6S6Y1R9</accession>
<proteinExistence type="predicted"/>
<dbReference type="Proteomes" id="UP000515733">
    <property type="component" value="Chromosome"/>
</dbReference>
<dbReference type="Pfam" id="PF13088">
    <property type="entry name" value="BNR_2"/>
    <property type="match status" value="1"/>
</dbReference>
<dbReference type="InterPro" id="IPR011040">
    <property type="entry name" value="Sialidase"/>
</dbReference>
<organism evidence="1 2">
    <name type="scientific">Denitratisoma oestradiolicum</name>
    <dbReference type="NCBI Taxonomy" id="311182"/>
    <lineage>
        <taxon>Bacteria</taxon>
        <taxon>Pseudomonadati</taxon>
        <taxon>Pseudomonadota</taxon>
        <taxon>Betaproteobacteria</taxon>
        <taxon>Nitrosomonadales</taxon>
        <taxon>Sterolibacteriaceae</taxon>
        <taxon>Denitratisoma</taxon>
    </lineage>
</organism>
<dbReference type="AlphaFoldDB" id="A0A6S6Y1R9"/>
<protein>
    <submittedName>
        <fullName evidence="1">Uncharacterized protein</fullName>
    </submittedName>
</protein>
<reference evidence="1 2" key="1">
    <citation type="submission" date="2020-03" db="EMBL/GenBank/DDBJ databases">
        <authorList>
            <consortium name="Genoscope - CEA"/>
            <person name="William W."/>
        </authorList>
    </citation>
    <scope>NUCLEOTIDE SEQUENCE [LARGE SCALE GENOMIC DNA]</scope>
    <source>
        <strain evidence="2">DSM 16959</strain>
    </source>
</reference>
<sequence length="382" mass="41888">MKRLAALAGQRWLPPGLFLLALLLSAPRWLPPPAPPRFLPATGPLPLVHPGTQLLPLETRLLPSSRASAHSVSLTSLGEERIAAAWFAGSREGAEDVAILFSIFDGRGWGEPQAVVQRQAAQQASARRLRKLGNPVLWKDGNGILHLWFVSVAYGGWAGSAINHIQSDDEGQHWSSSRRLITSPFWNLSTLVRGAPLALADGGVALPVYHEFITKHAEWLRLDHQGRVRDKLRLPGTTGLLQPTVAVVDEDQALALLRDSSSHQRIHVSRSADGGAHWSTVTATELPNPNAGIALLRLADGRLLLAYNPQPSDRNRLALALSADQGQSWSLPRLIEQGDAGDEFSYPALAQDDSGMVHLAYTWKRERIKHLRFSPGWLKELR</sequence>
<dbReference type="EMBL" id="LR778301">
    <property type="protein sequence ID" value="CAB1369233.1"/>
    <property type="molecule type" value="Genomic_DNA"/>
</dbReference>
<dbReference type="CDD" id="cd15482">
    <property type="entry name" value="Sialidase_non-viral"/>
    <property type="match status" value="1"/>
</dbReference>
<dbReference type="PANTHER" id="PTHR43752:SF2">
    <property type="entry name" value="BNR_ASP-BOX REPEAT FAMILY PROTEIN"/>
    <property type="match status" value="1"/>
</dbReference>
<evidence type="ECO:0000313" key="2">
    <source>
        <dbReference type="Proteomes" id="UP000515733"/>
    </source>
</evidence>
<gene>
    <name evidence="1" type="ORF">DENOEST_2068</name>
</gene>
<dbReference type="Gene3D" id="2.120.10.10">
    <property type="match status" value="1"/>
</dbReference>
<dbReference type="SUPFAM" id="SSF50939">
    <property type="entry name" value="Sialidases"/>
    <property type="match status" value="1"/>
</dbReference>